<evidence type="ECO:0000313" key="1">
    <source>
        <dbReference type="EMBL" id="KAJ4492053.1"/>
    </source>
</evidence>
<name>A0A9W9DZ33_9AGAR</name>
<sequence>MHVRFLEKLCPLLELKDPTDFTQVFYNILQSMLLFCSLYTIAFRIPTLTILLLLQTVNYGNQLCEHPAAANGVEQTPCCGLLPPYSWRSLAGVKGRRRIRKGEGEERKAETTRGVELFLYTCSSVHFGEWNALFLFSIHIISLAFDSLSFPLASRPLFLGSLPSFMPRPLT</sequence>
<reference evidence="1" key="1">
    <citation type="submission" date="2022-08" db="EMBL/GenBank/DDBJ databases">
        <authorList>
            <consortium name="DOE Joint Genome Institute"/>
            <person name="Min B."/>
            <person name="Riley R."/>
            <person name="Sierra-Patev S."/>
            <person name="Naranjo-Ortiz M."/>
            <person name="Looney B."/>
            <person name="Konkel Z."/>
            <person name="Slot J.C."/>
            <person name="Sakamoto Y."/>
            <person name="Steenwyk J.L."/>
            <person name="Rokas A."/>
            <person name="Carro J."/>
            <person name="Camarero S."/>
            <person name="Ferreira P."/>
            <person name="Molpeceres G."/>
            <person name="Ruiz-Duenas F.J."/>
            <person name="Serrano A."/>
            <person name="Henrissat B."/>
            <person name="Drula E."/>
            <person name="Hughes K.W."/>
            <person name="Mata J.L."/>
            <person name="Ishikawa N.K."/>
            <person name="Vargas-Isla R."/>
            <person name="Ushijima S."/>
            <person name="Smith C.A."/>
            <person name="Ahrendt S."/>
            <person name="Andreopoulos W."/>
            <person name="He G."/>
            <person name="Labutti K."/>
            <person name="Lipzen A."/>
            <person name="Ng V."/>
            <person name="Sandor L."/>
            <person name="Barry K."/>
            <person name="Martinez A.T."/>
            <person name="Xiao Y."/>
            <person name="Gibbons J.G."/>
            <person name="Terashima K."/>
            <person name="Hibbett D.S."/>
            <person name="Grigoriev I.V."/>
        </authorList>
    </citation>
    <scope>NUCLEOTIDE SEQUENCE</scope>
    <source>
        <strain evidence="1">Sp2 HRB7682 ss15</strain>
    </source>
</reference>
<evidence type="ECO:0000313" key="2">
    <source>
        <dbReference type="Proteomes" id="UP001150238"/>
    </source>
</evidence>
<protein>
    <submittedName>
        <fullName evidence="1">Uncharacterized protein</fullName>
    </submittedName>
</protein>
<gene>
    <name evidence="1" type="ORF">C8J55DRAFT_252664</name>
</gene>
<dbReference type="Proteomes" id="UP001150238">
    <property type="component" value="Unassembled WGS sequence"/>
</dbReference>
<dbReference type="EMBL" id="JANVFS010000005">
    <property type="protein sequence ID" value="KAJ4492053.1"/>
    <property type="molecule type" value="Genomic_DNA"/>
</dbReference>
<dbReference type="AlphaFoldDB" id="A0A9W9DZ33"/>
<accession>A0A9W9DZ33</accession>
<proteinExistence type="predicted"/>
<comment type="caution">
    <text evidence="1">The sequence shown here is derived from an EMBL/GenBank/DDBJ whole genome shotgun (WGS) entry which is preliminary data.</text>
</comment>
<organism evidence="1 2">
    <name type="scientific">Lentinula lateritia</name>
    <dbReference type="NCBI Taxonomy" id="40482"/>
    <lineage>
        <taxon>Eukaryota</taxon>
        <taxon>Fungi</taxon>
        <taxon>Dikarya</taxon>
        <taxon>Basidiomycota</taxon>
        <taxon>Agaricomycotina</taxon>
        <taxon>Agaricomycetes</taxon>
        <taxon>Agaricomycetidae</taxon>
        <taxon>Agaricales</taxon>
        <taxon>Marasmiineae</taxon>
        <taxon>Omphalotaceae</taxon>
        <taxon>Lentinula</taxon>
    </lineage>
</organism>
<reference evidence="1" key="2">
    <citation type="journal article" date="2023" name="Proc. Natl. Acad. Sci. U.S.A.">
        <title>A global phylogenomic analysis of the shiitake genus Lentinula.</title>
        <authorList>
            <person name="Sierra-Patev S."/>
            <person name="Min B."/>
            <person name="Naranjo-Ortiz M."/>
            <person name="Looney B."/>
            <person name="Konkel Z."/>
            <person name="Slot J.C."/>
            <person name="Sakamoto Y."/>
            <person name="Steenwyk J.L."/>
            <person name="Rokas A."/>
            <person name="Carro J."/>
            <person name="Camarero S."/>
            <person name="Ferreira P."/>
            <person name="Molpeceres G."/>
            <person name="Ruiz-Duenas F.J."/>
            <person name="Serrano A."/>
            <person name="Henrissat B."/>
            <person name="Drula E."/>
            <person name="Hughes K.W."/>
            <person name="Mata J.L."/>
            <person name="Ishikawa N.K."/>
            <person name="Vargas-Isla R."/>
            <person name="Ushijima S."/>
            <person name="Smith C.A."/>
            <person name="Donoghue J."/>
            <person name="Ahrendt S."/>
            <person name="Andreopoulos W."/>
            <person name="He G."/>
            <person name="LaButti K."/>
            <person name="Lipzen A."/>
            <person name="Ng V."/>
            <person name="Riley R."/>
            <person name="Sandor L."/>
            <person name="Barry K."/>
            <person name="Martinez A.T."/>
            <person name="Xiao Y."/>
            <person name="Gibbons J.G."/>
            <person name="Terashima K."/>
            <person name="Grigoriev I.V."/>
            <person name="Hibbett D."/>
        </authorList>
    </citation>
    <scope>NUCLEOTIDE SEQUENCE</scope>
    <source>
        <strain evidence="1">Sp2 HRB7682 ss15</strain>
    </source>
</reference>